<dbReference type="PROSITE" id="PS50280">
    <property type="entry name" value="SET"/>
    <property type="match status" value="1"/>
</dbReference>
<dbReference type="InterPro" id="IPR001214">
    <property type="entry name" value="SET_dom"/>
</dbReference>
<dbReference type="InterPro" id="IPR046341">
    <property type="entry name" value="SET_dom_sf"/>
</dbReference>
<feature type="compositionally biased region" description="Polar residues" evidence="1">
    <location>
        <begin position="386"/>
        <end position="402"/>
    </location>
</feature>
<evidence type="ECO:0000313" key="3">
    <source>
        <dbReference type="EMBL" id="ORY49884.1"/>
    </source>
</evidence>
<gene>
    <name evidence="3" type="ORF">BCR33DRAFT_555973</name>
</gene>
<proteinExistence type="predicted"/>
<comment type="caution">
    <text evidence="3">The sequence shown here is derived from an EMBL/GenBank/DDBJ whole genome shotgun (WGS) entry which is preliminary data.</text>
</comment>
<feature type="compositionally biased region" description="Polar residues" evidence="1">
    <location>
        <begin position="410"/>
        <end position="420"/>
    </location>
</feature>
<keyword evidence="4" id="KW-1185">Reference proteome</keyword>
<reference evidence="3 4" key="1">
    <citation type="submission" date="2016-07" db="EMBL/GenBank/DDBJ databases">
        <title>Pervasive Adenine N6-methylation of Active Genes in Fungi.</title>
        <authorList>
            <consortium name="DOE Joint Genome Institute"/>
            <person name="Mondo S.J."/>
            <person name="Dannebaum R.O."/>
            <person name="Kuo R.C."/>
            <person name="Labutti K."/>
            <person name="Haridas S."/>
            <person name="Kuo A."/>
            <person name="Salamov A."/>
            <person name="Ahrendt S.R."/>
            <person name="Lipzen A."/>
            <person name="Sullivan W."/>
            <person name="Andreopoulos W.B."/>
            <person name="Clum A."/>
            <person name="Lindquist E."/>
            <person name="Daum C."/>
            <person name="Ramamoorthy G.K."/>
            <person name="Gryganskyi A."/>
            <person name="Culley D."/>
            <person name="Magnuson J.K."/>
            <person name="James T.Y."/>
            <person name="O'Malley M.A."/>
            <person name="Stajich J.E."/>
            <person name="Spatafora J.W."/>
            <person name="Visel A."/>
            <person name="Grigoriev I.V."/>
        </authorList>
    </citation>
    <scope>NUCLEOTIDE SEQUENCE [LARGE SCALE GENOMIC DNA]</scope>
    <source>
        <strain evidence="3 4">JEL800</strain>
    </source>
</reference>
<name>A0A1Y2CSP3_9FUNG</name>
<protein>
    <recommendedName>
        <fullName evidence="2">SET domain-containing protein</fullName>
    </recommendedName>
</protein>
<dbReference type="SUPFAM" id="SSF82199">
    <property type="entry name" value="SET domain"/>
    <property type="match status" value="1"/>
</dbReference>
<dbReference type="STRING" id="329046.A0A1Y2CSP3"/>
<evidence type="ECO:0000259" key="2">
    <source>
        <dbReference type="PROSITE" id="PS50280"/>
    </source>
</evidence>
<feature type="region of interest" description="Disordered" evidence="1">
    <location>
        <begin position="378"/>
        <end position="420"/>
    </location>
</feature>
<evidence type="ECO:0000313" key="4">
    <source>
        <dbReference type="Proteomes" id="UP000193642"/>
    </source>
</evidence>
<sequence length="420" mass="48173">MTSDEESDTDGVRILLSSDDNSEPDDLSVVPLDPSVPPTFLQITNNPEILIQRHRDEPRMIGSDGMPRPWMSILARHYMWIRMNEWFEAKRLDRNIPLVKFTKDKTMEVTCAYVNPQNTNEIQILKGFSEIGKTFLKHVYGRKGRDPNLDEVRREPDKPYQPFQIFKIVSVQDVINDPRGVTKIVTADRDINAGEVIGMYDGKYLLQVEHHEIEETNVLNAFEREYKLHEFESTTNTSHHISTAILNHEKLNLSNIARERGQVKSLLLMDGAACRGMYGWASEINDYRKNPFGEDEPPNENCRILEVTVCGWPIFFLTITKPILKGQEVLLDYSSSYWPFIRKLYNDEQTVTALLDPLERCLPKLHASLPDMIQTYTPLLPPSHPATPSSIPTLNRETSTRQPSKKYKPFSTQSGTRIAA</sequence>
<dbReference type="Proteomes" id="UP000193642">
    <property type="component" value="Unassembled WGS sequence"/>
</dbReference>
<dbReference type="EMBL" id="MCGO01000008">
    <property type="protein sequence ID" value="ORY49884.1"/>
    <property type="molecule type" value="Genomic_DNA"/>
</dbReference>
<dbReference type="AlphaFoldDB" id="A0A1Y2CSP3"/>
<evidence type="ECO:0000256" key="1">
    <source>
        <dbReference type="SAM" id="MobiDB-lite"/>
    </source>
</evidence>
<dbReference type="Gene3D" id="2.170.270.10">
    <property type="entry name" value="SET domain"/>
    <property type="match status" value="1"/>
</dbReference>
<dbReference type="OrthoDB" id="332390at2759"/>
<feature type="domain" description="SET" evidence="2">
    <location>
        <begin position="161"/>
        <end position="334"/>
    </location>
</feature>
<feature type="region of interest" description="Disordered" evidence="1">
    <location>
        <begin position="1"/>
        <end position="27"/>
    </location>
</feature>
<accession>A0A1Y2CSP3</accession>
<organism evidence="3 4">
    <name type="scientific">Rhizoclosmatium globosum</name>
    <dbReference type="NCBI Taxonomy" id="329046"/>
    <lineage>
        <taxon>Eukaryota</taxon>
        <taxon>Fungi</taxon>
        <taxon>Fungi incertae sedis</taxon>
        <taxon>Chytridiomycota</taxon>
        <taxon>Chytridiomycota incertae sedis</taxon>
        <taxon>Chytridiomycetes</taxon>
        <taxon>Chytridiales</taxon>
        <taxon>Chytriomycetaceae</taxon>
        <taxon>Rhizoclosmatium</taxon>
    </lineage>
</organism>